<sequence>MQLIIEHPSAKYGSAIFVKRDIDITSAQKTCYNDIEILTVEIGACTVTSVYKPPWRDFVFSPPKNFASQKTRFILGDFNSHNVYWGYASTDKNGDLVESWAKQNNLALLHDPKLPYSFQSKIWKKGYNPDLTFISMSLEDRCVRKIYKPIPKTQHRPVGISVYSAIKAPKIPFKRRFNFKKANWEKYTDELETQVKNIVPIPKNYDAFIKLVKRTSCKHIHRGCQKHYISGLNDEAKDIMTKYTDEYSKDPFNEVTAEIGERLQQILSASRQERWSKTLSKMDMTHSSKQAWNMIRNLNGDPTEVKEPCAITPNQIAQ</sequence>
<dbReference type="SUPFAM" id="SSF56219">
    <property type="entry name" value="DNase I-like"/>
    <property type="match status" value="1"/>
</dbReference>
<dbReference type="GO" id="GO:0003824">
    <property type="term" value="F:catalytic activity"/>
    <property type="evidence" value="ECO:0007669"/>
    <property type="project" value="InterPro"/>
</dbReference>
<dbReference type="Proteomes" id="UP001652700">
    <property type="component" value="Unplaced"/>
</dbReference>
<accession>A0A6P7GTA7</accession>
<evidence type="ECO:0000313" key="4">
    <source>
        <dbReference type="RefSeq" id="XP_028148588.1"/>
    </source>
</evidence>
<dbReference type="InterPro" id="IPR052560">
    <property type="entry name" value="RdDP_mobile_element"/>
</dbReference>
<organism evidence="4">
    <name type="scientific">Diabrotica virgifera virgifera</name>
    <name type="common">western corn rootworm</name>
    <dbReference type="NCBI Taxonomy" id="50390"/>
    <lineage>
        <taxon>Eukaryota</taxon>
        <taxon>Metazoa</taxon>
        <taxon>Ecdysozoa</taxon>
        <taxon>Arthropoda</taxon>
        <taxon>Hexapoda</taxon>
        <taxon>Insecta</taxon>
        <taxon>Pterygota</taxon>
        <taxon>Neoptera</taxon>
        <taxon>Endopterygota</taxon>
        <taxon>Coleoptera</taxon>
        <taxon>Polyphaga</taxon>
        <taxon>Cucujiformia</taxon>
        <taxon>Chrysomeloidea</taxon>
        <taxon>Chrysomelidae</taxon>
        <taxon>Galerucinae</taxon>
        <taxon>Diabroticina</taxon>
        <taxon>Diabroticites</taxon>
        <taxon>Diabrotica</taxon>
    </lineage>
</organism>
<protein>
    <submittedName>
        <fullName evidence="4">Uncharacterized protein LOC114341984</fullName>
    </submittedName>
</protein>
<dbReference type="PANTHER" id="PTHR36688:SF1">
    <property type="entry name" value="ENDONUCLEASE_EXONUCLEASE_PHOSPHATASE DOMAIN-CONTAINING PROTEIN"/>
    <property type="match status" value="1"/>
</dbReference>
<dbReference type="InterPro" id="IPR005135">
    <property type="entry name" value="Endo/exonuclease/phosphatase"/>
</dbReference>
<reference evidence="4" key="1">
    <citation type="submission" date="2025-04" db="UniProtKB">
        <authorList>
            <consortium name="RefSeq"/>
        </authorList>
    </citation>
    <scope>IDENTIFICATION</scope>
</reference>
<dbReference type="AlphaFoldDB" id="A0A6P7GTA7"/>
<evidence type="ECO:0000313" key="2">
    <source>
        <dbReference type="EnsemblMetazoa" id="XP_050510249.1"/>
    </source>
</evidence>
<evidence type="ECO:0000259" key="1">
    <source>
        <dbReference type="Pfam" id="PF14529"/>
    </source>
</evidence>
<dbReference type="OrthoDB" id="6769838at2759"/>
<evidence type="ECO:0000313" key="3">
    <source>
        <dbReference type="Proteomes" id="UP001652700"/>
    </source>
</evidence>
<dbReference type="InterPro" id="IPR036691">
    <property type="entry name" value="Endo/exonu/phosph_ase_sf"/>
</dbReference>
<dbReference type="Gene3D" id="3.60.10.10">
    <property type="entry name" value="Endonuclease/exonuclease/phosphatase"/>
    <property type="match status" value="1"/>
</dbReference>
<dbReference type="EnsemblMetazoa" id="XM_050654292.1">
    <property type="protein sequence ID" value="XP_050510249.1"/>
    <property type="gene ID" value="LOC126887007"/>
</dbReference>
<feature type="domain" description="Endonuclease/exonuclease/phosphatase" evidence="1">
    <location>
        <begin position="71"/>
        <end position="145"/>
    </location>
</feature>
<dbReference type="Pfam" id="PF14529">
    <property type="entry name" value="Exo_endo_phos_2"/>
    <property type="match status" value="1"/>
</dbReference>
<keyword evidence="3" id="KW-1185">Reference proteome</keyword>
<dbReference type="RefSeq" id="XP_028148588.1">
    <property type="nucleotide sequence ID" value="XM_028292787.1"/>
</dbReference>
<dbReference type="PANTHER" id="PTHR36688">
    <property type="entry name" value="ENDO/EXONUCLEASE/PHOSPHATASE DOMAIN-CONTAINING PROTEIN"/>
    <property type="match status" value="1"/>
</dbReference>
<dbReference type="InParanoid" id="A0A6P7GTA7"/>
<gene>
    <name evidence="4" type="primary">LOC114341984</name>
</gene>
<name>A0A6P7GTA7_DIAVI</name>
<reference evidence="2" key="2">
    <citation type="submission" date="2025-05" db="UniProtKB">
        <authorList>
            <consortium name="EnsemblMetazoa"/>
        </authorList>
    </citation>
    <scope>IDENTIFICATION</scope>
</reference>
<proteinExistence type="predicted"/>